<dbReference type="Gene3D" id="3.30.1360.70">
    <property type="entry name" value="Arginyl tRNA synthetase N-terminal domain"/>
    <property type="match status" value="1"/>
</dbReference>
<feature type="domain" description="Arginyl-tRNA synthetase catalytic core" evidence="3">
    <location>
        <begin position="121"/>
        <end position="322"/>
    </location>
</feature>
<dbReference type="SUPFAM" id="SSF55190">
    <property type="entry name" value="Arginyl-tRNA synthetase (ArgRS), N-terminal 'additional' domain"/>
    <property type="match status" value="1"/>
</dbReference>
<keyword evidence="1" id="KW-0030">Aminoacyl-tRNA synthetase</keyword>
<gene>
    <name evidence="4" type="ORF">GQ43DRAFT_492349</name>
</gene>
<organism evidence="4 5">
    <name type="scientific">Delitschia confertaspora ATCC 74209</name>
    <dbReference type="NCBI Taxonomy" id="1513339"/>
    <lineage>
        <taxon>Eukaryota</taxon>
        <taxon>Fungi</taxon>
        <taxon>Dikarya</taxon>
        <taxon>Ascomycota</taxon>
        <taxon>Pezizomycotina</taxon>
        <taxon>Dothideomycetes</taxon>
        <taxon>Pleosporomycetidae</taxon>
        <taxon>Pleosporales</taxon>
        <taxon>Delitschiaceae</taxon>
        <taxon>Delitschia</taxon>
    </lineage>
</organism>
<keyword evidence="1" id="KW-0067">ATP-binding</keyword>
<dbReference type="PANTHER" id="PTHR11956:SF11">
    <property type="entry name" value="ARGININE--TRNA LIGASE, MITOCHONDRIAL-RELATED"/>
    <property type="match status" value="1"/>
</dbReference>
<dbReference type="Gene3D" id="3.40.50.620">
    <property type="entry name" value="HUPs"/>
    <property type="match status" value="1"/>
</dbReference>
<dbReference type="Pfam" id="PF00750">
    <property type="entry name" value="tRNA-synt_1d"/>
    <property type="match status" value="1"/>
</dbReference>
<evidence type="ECO:0000313" key="5">
    <source>
        <dbReference type="Proteomes" id="UP000799536"/>
    </source>
</evidence>
<keyword evidence="1" id="KW-0648">Protein biosynthesis</keyword>
<dbReference type="EMBL" id="ML994102">
    <property type="protein sequence ID" value="KAF2199007.1"/>
    <property type="molecule type" value="Genomic_DNA"/>
</dbReference>
<dbReference type="PANTHER" id="PTHR11956">
    <property type="entry name" value="ARGINYL-TRNA SYNTHETASE"/>
    <property type="match status" value="1"/>
</dbReference>
<feature type="non-terminal residue" evidence="4">
    <location>
        <position position="1"/>
    </location>
</feature>
<dbReference type="SUPFAM" id="SSF52374">
    <property type="entry name" value="Nucleotidylyl transferase"/>
    <property type="match status" value="1"/>
</dbReference>
<evidence type="ECO:0000259" key="3">
    <source>
        <dbReference type="Pfam" id="PF00750"/>
    </source>
</evidence>
<name>A0A9P4JGJ1_9PLEO</name>
<sequence length="333" mass="37776">RFPACYPQVNPVDGYRIHIAQTLSEITGLDATNIYLFVQRSTTLDKGNWLLPVPALKIEGEKPNDIFPESVLLNKSQADGPFICFYFKPAELLKQVIPSVLQNCSKWGNNPLLGLKDPKDSSHRRKRVVIEFSSLNVAKPFHHGHLRSTILGGFLANLYEGSDWDVVRLNYLGDWGKQYGLLALGFKMFGDDKALEEDPIQRLFQIYVRIDQLMGEERKEIQQLEESGEDASKLKNAGLDEQARRYFKAMCDNDPEAIAMWKKFRELSIRKYKSSYARLNIHFDERVSESLMKEASIKAVERKMEAGGLTEESQGATIVDFSKNVPGKVGKAL</sequence>
<keyword evidence="1" id="KW-0436">Ligase</keyword>
<dbReference type="Proteomes" id="UP000799536">
    <property type="component" value="Unassembled WGS sequence"/>
</dbReference>
<dbReference type="GO" id="GO:0005524">
    <property type="term" value="F:ATP binding"/>
    <property type="evidence" value="ECO:0007669"/>
    <property type="project" value="UniProtKB-KW"/>
</dbReference>
<dbReference type="AlphaFoldDB" id="A0A9P4JGJ1"/>
<dbReference type="InterPro" id="IPR035684">
    <property type="entry name" value="ArgRS_core"/>
</dbReference>
<dbReference type="GO" id="GO:0006420">
    <property type="term" value="P:arginyl-tRNA aminoacylation"/>
    <property type="evidence" value="ECO:0007669"/>
    <property type="project" value="InterPro"/>
</dbReference>
<evidence type="ECO:0000256" key="2">
    <source>
        <dbReference type="SAM" id="Coils"/>
    </source>
</evidence>
<comment type="caution">
    <text evidence="4">The sequence shown here is derived from an EMBL/GenBank/DDBJ whole genome shotgun (WGS) entry which is preliminary data.</text>
</comment>
<dbReference type="OrthoDB" id="68056at2759"/>
<protein>
    <submittedName>
        <fullName evidence="4">Nucleotidylyl transferase</fullName>
    </submittedName>
</protein>
<comment type="similarity">
    <text evidence="1">Belongs to the class-I aminoacyl-tRNA synthetase family.</text>
</comment>
<proteinExistence type="inferred from homology"/>
<dbReference type="GO" id="GO:0016740">
    <property type="term" value="F:transferase activity"/>
    <property type="evidence" value="ECO:0007669"/>
    <property type="project" value="UniProtKB-KW"/>
</dbReference>
<dbReference type="InterPro" id="IPR014729">
    <property type="entry name" value="Rossmann-like_a/b/a_fold"/>
</dbReference>
<dbReference type="GO" id="GO:0005739">
    <property type="term" value="C:mitochondrion"/>
    <property type="evidence" value="ECO:0007669"/>
    <property type="project" value="TreeGrafter"/>
</dbReference>
<keyword evidence="2" id="KW-0175">Coiled coil</keyword>
<dbReference type="InterPro" id="IPR001278">
    <property type="entry name" value="Arg-tRNA-ligase"/>
</dbReference>
<keyword evidence="1" id="KW-0547">Nucleotide-binding</keyword>
<keyword evidence="4" id="KW-0808">Transferase</keyword>
<keyword evidence="5" id="KW-1185">Reference proteome</keyword>
<dbReference type="PRINTS" id="PR01038">
    <property type="entry name" value="TRNASYNTHARG"/>
</dbReference>
<dbReference type="GO" id="GO:0032543">
    <property type="term" value="P:mitochondrial translation"/>
    <property type="evidence" value="ECO:0007669"/>
    <property type="project" value="TreeGrafter"/>
</dbReference>
<evidence type="ECO:0000313" key="4">
    <source>
        <dbReference type="EMBL" id="KAF2199007.1"/>
    </source>
</evidence>
<feature type="coiled-coil region" evidence="2">
    <location>
        <begin position="207"/>
        <end position="234"/>
    </location>
</feature>
<accession>A0A9P4JGJ1</accession>
<reference evidence="4" key="1">
    <citation type="journal article" date="2020" name="Stud. Mycol.">
        <title>101 Dothideomycetes genomes: a test case for predicting lifestyles and emergence of pathogens.</title>
        <authorList>
            <person name="Haridas S."/>
            <person name="Albert R."/>
            <person name="Binder M."/>
            <person name="Bloem J."/>
            <person name="Labutti K."/>
            <person name="Salamov A."/>
            <person name="Andreopoulos B."/>
            <person name="Baker S."/>
            <person name="Barry K."/>
            <person name="Bills G."/>
            <person name="Bluhm B."/>
            <person name="Cannon C."/>
            <person name="Castanera R."/>
            <person name="Culley D."/>
            <person name="Daum C."/>
            <person name="Ezra D."/>
            <person name="Gonzalez J."/>
            <person name="Henrissat B."/>
            <person name="Kuo A."/>
            <person name="Liang C."/>
            <person name="Lipzen A."/>
            <person name="Lutzoni F."/>
            <person name="Magnuson J."/>
            <person name="Mondo S."/>
            <person name="Nolan M."/>
            <person name="Ohm R."/>
            <person name="Pangilinan J."/>
            <person name="Park H.-J."/>
            <person name="Ramirez L."/>
            <person name="Alfaro M."/>
            <person name="Sun H."/>
            <person name="Tritt A."/>
            <person name="Yoshinaga Y."/>
            <person name="Zwiers L.-H."/>
            <person name="Turgeon B."/>
            <person name="Goodwin S."/>
            <person name="Spatafora J."/>
            <person name="Crous P."/>
            <person name="Grigoriev I."/>
        </authorList>
    </citation>
    <scope>NUCLEOTIDE SEQUENCE</scope>
    <source>
        <strain evidence="4">ATCC 74209</strain>
    </source>
</reference>
<dbReference type="GO" id="GO:0004814">
    <property type="term" value="F:arginine-tRNA ligase activity"/>
    <property type="evidence" value="ECO:0007669"/>
    <property type="project" value="InterPro"/>
</dbReference>
<evidence type="ECO:0000256" key="1">
    <source>
        <dbReference type="RuleBase" id="RU363038"/>
    </source>
</evidence>
<dbReference type="InterPro" id="IPR036695">
    <property type="entry name" value="Arg-tRNA-synth_N_sf"/>
</dbReference>